<protein>
    <recommendedName>
        <fullName evidence="3">Tc1-like transposase DDE domain-containing protein</fullName>
    </recommendedName>
</protein>
<dbReference type="AlphaFoldDB" id="A0A6H5HN96"/>
<evidence type="ECO:0008006" key="3">
    <source>
        <dbReference type="Google" id="ProtNLM"/>
    </source>
</evidence>
<dbReference type="PANTHER" id="PTHR47326">
    <property type="entry name" value="TRANSPOSABLE ELEMENT TC3 TRANSPOSASE-LIKE PROTEIN"/>
    <property type="match status" value="1"/>
</dbReference>
<keyword evidence="2" id="KW-1185">Reference proteome</keyword>
<dbReference type="EMBL" id="CADCXU010034491">
    <property type="protein sequence ID" value="CAB0019743.1"/>
    <property type="molecule type" value="Genomic_DNA"/>
</dbReference>
<dbReference type="PANTHER" id="PTHR47326:SF1">
    <property type="entry name" value="HTH PSQ-TYPE DOMAIN-CONTAINING PROTEIN"/>
    <property type="match status" value="1"/>
</dbReference>
<dbReference type="OrthoDB" id="6607637at2759"/>
<accession>A0A6H5HN96</accession>
<dbReference type="Gene3D" id="3.30.420.10">
    <property type="entry name" value="Ribonuclease H-like superfamily/Ribonuclease H"/>
    <property type="match status" value="1"/>
</dbReference>
<evidence type="ECO:0000313" key="1">
    <source>
        <dbReference type="EMBL" id="CAB0019743.1"/>
    </source>
</evidence>
<sequence>MWFQQDGATTHTARISLNFLRRIFPGRVISRHGDVPWPPRSPDLTPSDFFLWGYLKSKVYVDKPRTIQELKQSITQETVGIPDDMVERVMRNFGERLQECITER</sequence>
<dbReference type="Proteomes" id="UP000479000">
    <property type="component" value="Unassembled WGS sequence"/>
</dbReference>
<gene>
    <name evidence="1" type="ORF">NTEN_LOCUS23423</name>
</gene>
<name>A0A6H5HN96_9HEMI</name>
<evidence type="ECO:0000313" key="2">
    <source>
        <dbReference type="Proteomes" id="UP000479000"/>
    </source>
</evidence>
<reference evidence="1 2" key="1">
    <citation type="submission" date="2020-02" db="EMBL/GenBank/DDBJ databases">
        <authorList>
            <person name="Ferguson B K."/>
        </authorList>
    </citation>
    <scope>NUCLEOTIDE SEQUENCE [LARGE SCALE GENOMIC DNA]</scope>
</reference>
<dbReference type="GO" id="GO:0003676">
    <property type="term" value="F:nucleic acid binding"/>
    <property type="evidence" value="ECO:0007669"/>
    <property type="project" value="InterPro"/>
</dbReference>
<dbReference type="InterPro" id="IPR036397">
    <property type="entry name" value="RNaseH_sf"/>
</dbReference>
<proteinExistence type="predicted"/>
<organism evidence="1 2">
    <name type="scientific">Nesidiocoris tenuis</name>
    <dbReference type="NCBI Taxonomy" id="355587"/>
    <lineage>
        <taxon>Eukaryota</taxon>
        <taxon>Metazoa</taxon>
        <taxon>Ecdysozoa</taxon>
        <taxon>Arthropoda</taxon>
        <taxon>Hexapoda</taxon>
        <taxon>Insecta</taxon>
        <taxon>Pterygota</taxon>
        <taxon>Neoptera</taxon>
        <taxon>Paraneoptera</taxon>
        <taxon>Hemiptera</taxon>
        <taxon>Heteroptera</taxon>
        <taxon>Panheteroptera</taxon>
        <taxon>Cimicomorpha</taxon>
        <taxon>Miridae</taxon>
        <taxon>Dicyphina</taxon>
        <taxon>Nesidiocoris</taxon>
    </lineage>
</organism>
<feature type="non-terminal residue" evidence="1">
    <location>
        <position position="104"/>
    </location>
</feature>